<comment type="caution">
    <text evidence="3">The sequence shown here is derived from an EMBL/GenBank/DDBJ whole genome shotgun (WGS) entry which is preliminary data.</text>
</comment>
<dbReference type="InterPro" id="IPR057197">
    <property type="entry name" value="DUF7875"/>
</dbReference>
<dbReference type="Proteomes" id="UP000289738">
    <property type="component" value="Chromosome B01"/>
</dbReference>
<dbReference type="PANTHER" id="PTHR36331:SF1">
    <property type="entry name" value="40S RIBOSOMAL PROTEIN"/>
    <property type="match status" value="1"/>
</dbReference>
<sequence>MSLQHFLEFFDGELMRSDAKPCSRLLRHTAGIYSVGGALEFWVLYQLHFGLFYSFVPLFMSMYLIVQPHLQPFDSSITLAISQRIGIKIDEWEYTIN</sequence>
<dbReference type="Pfam" id="PF25285">
    <property type="entry name" value="DUF7875"/>
    <property type="match status" value="1"/>
</dbReference>
<accession>A0A445AY44</accession>
<keyword evidence="1" id="KW-0812">Transmembrane</keyword>
<evidence type="ECO:0000259" key="2">
    <source>
        <dbReference type="Pfam" id="PF25285"/>
    </source>
</evidence>
<feature type="transmembrane region" description="Helical" evidence="1">
    <location>
        <begin position="43"/>
        <end position="66"/>
    </location>
</feature>
<evidence type="ECO:0000313" key="4">
    <source>
        <dbReference type="Proteomes" id="UP000289738"/>
    </source>
</evidence>
<keyword evidence="1" id="KW-1133">Transmembrane helix</keyword>
<protein>
    <recommendedName>
        <fullName evidence="2">DUF7875 domain-containing protein</fullName>
    </recommendedName>
</protein>
<evidence type="ECO:0000313" key="3">
    <source>
        <dbReference type="EMBL" id="RYR31362.1"/>
    </source>
</evidence>
<evidence type="ECO:0000256" key="1">
    <source>
        <dbReference type="SAM" id="Phobius"/>
    </source>
</evidence>
<name>A0A445AY44_ARAHY</name>
<dbReference type="EMBL" id="SDMP01000011">
    <property type="protein sequence ID" value="RYR31362.1"/>
    <property type="molecule type" value="Genomic_DNA"/>
</dbReference>
<keyword evidence="4" id="KW-1185">Reference proteome</keyword>
<proteinExistence type="predicted"/>
<feature type="domain" description="DUF7875" evidence="2">
    <location>
        <begin position="1"/>
        <end position="50"/>
    </location>
</feature>
<keyword evidence="1" id="KW-0472">Membrane</keyword>
<dbReference type="STRING" id="3818.A0A445AY44"/>
<organism evidence="3 4">
    <name type="scientific">Arachis hypogaea</name>
    <name type="common">Peanut</name>
    <dbReference type="NCBI Taxonomy" id="3818"/>
    <lineage>
        <taxon>Eukaryota</taxon>
        <taxon>Viridiplantae</taxon>
        <taxon>Streptophyta</taxon>
        <taxon>Embryophyta</taxon>
        <taxon>Tracheophyta</taxon>
        <taxon>Spermatophyta</taxon>
        <taxon>Magnoliopsida</taxon>
        <taxon>eudicotyledons</taxon>
        <taxon>Gunneridae</taxon>
        <taxon>Pentapetalae</taxon>
        <taxon>rosids</taxon>
        <taxon>fabids</taxon>
        <taxon>Fabales</taxon>
        <taxon>Fabaceae</taxon>
        <taxon>Papilionoideae</taxon>
        <taxon>50 kb inversion clade</taxon>
        <taxon>dalbergioids sensu lato</taxon>
        <taxon>Dalbergieae</taxon>
        <taxon>Pterocarpus clade</taxon>
        <taxon>Arachis</taxon>
    </lineage>
</organism>
<gene>
    <name evidence="3" type="ORF">Ahy_B01g056176</name>
</gene>
<dbReference type="PANTHER" id="PTHR36331">
    <property type="entry name" value="40S RIBOSOMAL PROTEIN"/>
    <property type="match status" value="1"/>
</dbReference>
<dbReference type="AlphaFoldDB" id="A0A445AY44"/>
<reference evidence="3 4" key="1">
    <citation type="submission" date="2019-01" db="EMBL/GenBank/DDBJ databases">
        <title>Sequencing of cultivated peanut Arachis hypogaea provides insights into genome evolution and oil improvement.</title>
        <authorList>
            <person name="Chen X."/>
        </authorList>
    </citation>
    <scope>NUCLEOTIDE SEQUENCE [LARGE SCALE GENOMIC DNA]</scope>
    <source>
        <strain evidence="4">cv. Fuhuasheng</strain>
        <tissue evidence="3">Leaves</tissue>
    </source>
</reference>